<evidence type="ECO:0000313" key="4">
    <source>
        <dbReference type="Proteomes" id="UP000017184"/>
    </source>
</evidence>
<dbReference type="OrthoDB" id="252759at2"/>
<dbReference type="Gene3D" id="3.40.50.11590">
    <property type="match status" value="1"/>
</dbReference>
<evidence type="ECO:0000313" key="3">
    <source>
        <dbReference type="EMBL" id="AGX87972.1"/>
    </source>
</evidence>
<dbReference type="PATRIC" id="fig|946483.4.peg.1910"/>
<organism evidence="3 4">
    <name type="scientific">Candidatus Symbiobacter mobilis CR</name>
    <dbReference type="NCBI Taxonomy" id="946483"/>
    <lineage>
        <taxon>Bacteria</taxon>
        <taxon>Pseudomonadati</taxon>
        <taxon>Pseudomonadota</taxon>
        <taxon>Betaproteobacteria</taxon>
        <taxon>Burkholderiales</taxon>
        <taxon>Comamonadaceae</taxon>
    </lineage>
</organism>
<proteinExistence type="predicted"/>
<name>U5N999_9BURK</name>
<dbReference type="STRING" id="946483.Cenrod_1893"/>
<feature type="domain" description="DUF4213" evidence="2">
    <location>
        <begin position="30"/>
        <end position="112"/>
    </location>
</feature>
<dbReference type="Gene3D" id="3.30.390.100">
    <property type="match status" value="1"/>
</dbReference>
<dbReference type="RefSeq" id="WP_022774567.1">
    <property type="nucleotide sequence ID" value="NC_022576.1"/>
</dbReference>
<dbReference type="InterPro" id="IPR025251">
    <property type="entry name" value="DUF4213"/>
</dbReference>
<dbReference type="Pfam" id="PF04016">
    <property type="entry name" value="DUF364"/>
    <property type="match status" value="1"/>
</dbReference>
<dbReference type="Proteomes" id="UP000017184">
    <property type="component" value="Chromosome"/>
</dbReference>
<dbReference type="AlphaFoldDB" id="U5N999"/>
<dbReference type="HOGENOM" id="CLU_094096_0_0_4"/>
<evidence type="ECO:0000259" key="2">
    <source>
        <dbReference type="Pfam" id="PF13938"/>
    </source>
</evidence>
<dbReference type="KEGG" id="cbx:Cenrod_1893"/>
<dbReference type="EMBL" id="CP004885">
    <property type="protein sequence ID" value="AGX87972.1"/>
    <property type="molecule type" value="Genomic_DNA"/>
</dbReference>
<dbReference type="eggNOG" id="COG2014">
    <property type="taxonomic scope" value="Bacteria"/>
</dbReference>
<dbReference type="Pfam" id="PF13938">
    <property type="entry name" value="DUF4213"/>
    <property type="match status" value="1"/>
</dbReference>
<evidence type="ECO:0000259" key="1">
    <source>
        <dbReference type="Pfam" id="PF04016"/>
    </source>
</evidence>
<reference evidence="3 4" key="1">
    <citation type="journal article" date="2013" name="Genome Biol.">
        <title>Genomic analysis reveals key aspects of prokaryotic symbiosis in the phototrophic consortium "Chlorochromatium aggregatum".</title>
        <authorList>
            <person name="Liu Z."/>
            <person name="Muller J."/>
            <person name="Li T."/>
            <person name="Alvey R.M."/>
            <person name="Vogl K."/>
            <person name="Frigaard N.U."/>
            <person name="Rockwell N.C."/>
            <person name="Boyd E.S."/>
            <person name="Tomsho L.P."/>
            <person name="Schuster S.C."/>
            <person name="Henke P."/>
            <person name="Rohde M."/>
            <person name="Overmann J."/>
            <person name="Bryant D.A."/>
        </authorList>
    </citation>
    <scope>NUCLEOTIDE SEQUENCE [LARGE SCALE GENOMIC DNA]</scope>
    <source>
        <strain evidence="3">CR</strain>
    </source>
</reference>
<dbReference type="SUPFAM" id="SSF159713">
    <property type="entry name" value="Dhaf3308-like"/>
    <property type="match status" value="1"/>
</dbReference>
<protein>
    <recommendedName>
        <fullName evidence="5">Heavy-metal chelation domain-containing protein</fullName>
    </recommendedName>
</protein>
<accession>U5N999</accession>
<keyword evidence="4" id="KW-1185">Reference proteome</keyword>
<evidence type="ECO:0008006" key="5">
    <source>
        <dbReference type="Google" id="ProtNLM"/>
    </source>
</evidence>
<feature type="domain" description="Putative heavy-metal chelation" evidence="1">
    <location>
        <begin position="151"/>
        <end position="276"/>
    </location>
</feature>
<sequence length="293" mass="31785">MNPTLPPPGWAVDPLLQAIADRCTAWLQGRDLGVEDICLGHPVSWAIVRDGQGRRGLGAALTPIGESNDRDGLFAGLSQDWRDWPLSALPARLLARHPLERCIALAAINAVSQYRLGWENLAPVEPGERGEREAGQGGGRASVVRWVAAQTPQRLVMIGNMQPLVAGLREFGIVPMVFERHASNRCGALNDAQEWAWLPHADGLIATGATLVNHTLAPLVAWTGAARFRILVGFSAQTHPAFLAGLGLTHVFSVHVDDVDGIRRRLQLGHWNAMFESETPYLARLADKTPGLL</sequence>
<gene>
    <name evidence="3" type="ORF">Cenrod_1893</name>
</gene>
<dbReference type="InterPro" id="IPR007161">
    <property type="entry name" value="DUF364"/>
</dbReference>